<dbReference type="OrthoDB" id="268078at2"/>
<accession>A0A5C6DCC1</accession>
<dbReference type="AlphaFoldDB" id="A0A5C6DCC1"/>
<dbReference type="EMBL" id="SJPV01000007">
    <property type="protein sequence ID" value="TWU34883.1"/>
    <property type="molecule type" value="Genomic_DNA"/>
</dbReference>
<gene>
    <name evidence="1" type="ORF">Poly41_40260</name>
</gene>
<evidence type="ECO:0000313" key="2">
    <source>
        <dbReference type="Proteomes" id="UP000319143"/>
    </source>
</evidence>
<name>A0A5C6DCC1_9BACT</name>
<keyword evidence="2" id="KW-1185">Reference proteome</keyword>
<dbReference type="Proteomes" id="UP000319143">
    <property type="component" value="Unassembled WGS sequence"/>
</dbReference>
<evidence type="ECO:0000313" key="1">
    <source>
        <dbReference type="EMBL" id="TWU34883.1"/>
    </source>
</evidence>
<organism evidence="1 2">
    <name type="scientific">Novipirellula artificiosorum</name>
    <dbReference type="NCBI Taxonomy" id="2528016"/>
    <lineage>
        <taxon>Bacteria</taxon>
        <taxon>Pseudomonadati</taxon>
        <taxon>Planctomycetota</taxon>
        <taxon>Planctomycetia</taxon>
        <taxon>Pirellulales</taxon>
        <taxon>Pirellulaceae</taxon>
        <taxon>Novipirellula</taxon>
    </lineage>
</organism>
<dbReference type="RefSeq" id="WP_146528320.1">
    <property type="nucleotide sequence ID" value="NZ_SJPV01000007.1"/>
</dbReference>
<protein>
    <submittedName>
        <fullName evidence="1">Uncharacterized protein</fullName>
    </submittedName>
</protein>
<comment type="caution">
    <text evidence="1">The sequence shown here is derived from an EMBL/GenBank/DDBJ whole genome shotgun (WGS) entry which is preliminary data.</text>
</comment>
<reference evidence="1 2" key="1">
    <citation type="submission" date="2019-02" db="EMBL/GenBank/DDBJ databases">
        <title>Deep-cultivation of Planctomycetes and their phenomic and genomic characterization uncovers novel biology.</title>
        <authorList>
            <person name="Wiegand S."/>
            <person name="Jogler M."/>
            <person name="Boedeker C."/>
            <person name="Pinto D."/>
            <person name="Vollmers J."/>
            <person name="Rivas-Marin E."/>
            <person name="Kohn T."/>
            <person name="Peeters S.H."/>
            <person name="Heuer A."/>
            <person name="Rast P."/>
            <person name="Oberbeckmann S."/>
            <person name="Bunk B."/>
            <person name="Jeske O."/>
            <person name="Meyerdierks A."/>
            <person name="Storesund J.E."/>
            <person name="Kallscheuer N."/>
            <person name="Luecker S."/>
            <person name="Lage O.M."/>
            <person name="Pohl T."/>
            <person name="Merkel B.J."/>
            <person name="Hornburger P."/>
            <person name="Mueller R.-W."/>
            <person name="Bruemmer F."/>
            <person name="Labrenz M."/>
            <person name="Spormann A.M."/>
            <person name="Op Den Camp H."/>
            <person name="Overmann J."/>
            <person name="Amann R."/>
            <person name="Jetten M.S.M."/>
            <person name="Mascher T."/>
            <person name="Medema M.H."/>
            <person name="Devos D.P."/>
            <person name="Kaster A.-K."/>
            <person name="Ovreas L."/>
            <person name="Rohde M."/>
            <person name="Galperin M.Y."/>
            <person name="Jogler C."/>
        </authorList>
    </citation>
    <scope>NUCLEOTIDE SEQUENCE [LARGE SCALE GENOMIC DNA]</scope>
    <source>
        <strain evidence="1 2">Poly41</strain>
    </source>
</reference>
<sequence length="334" mass="37094">MYPIRRWAITGLFVTALLVLLLNAISQQFDKLTGQSKTKAVQQDAPTGNTAQQNQLLDASEAIDTATRKLDSALTSIETWDSEIASLDEETLAAINADPQQTKRLTALQSQDRISKEQVQDTNTSVAKFRELLKSRRASSTNLSLSSPEQIELRRLEKLAETSSVHWSTAARRIQAVALDVRAKMSTSTEPIVVPEWVVEVLRIFDDEIAKREAKLPIIVQSLSPEVLSVLAPFTESRFVQPKMSGASVKFVRTLVNQPMSLTAIRNAGALDPDIGGLQALAKIGSDRDLPEPRWSLRPYPHYWSDADQELLSNAQRYLLKYGDILVEKGVLSE</sequence>
<proteinExistence type="predicted"/>